<keyword evidence="14" id="KW-1185">Reference proteome</keyword>
<feature type="transmembrane region" description="Helical" evidence="12">
    <location>
        <begin position="268"/>
        <end position="289"/>
    </location>
</feature>
<dbReference type="GeneID" id="103050345"/>
<dbReference type="Proteomes" id="UP000695026">
    <property type="component" value="Unplaced"/>
</dbReference>
<dbReference type="CDD" id="cd03388">
    <property type="entry name" value="PAP2_SPPase1"/>
    <property type="match status" value="1"/>
</dbReference>
<evidence type="ECO:0000256" key="12">
    <source>
        <dbReference type="SAM" id="Phobius"/>
    </source>
</evidence>
<evidence type="ECO:0000256" key="9">
    <source>
        <dbReference type="ARBA" id="ARBA00049314"/>
    </source>
</evidence>
<comment type="catalytic activity">
    <reaction evidence="9">
        <text>sphing-4-enine 1-phosphate + H2O = sphing-4-enine + phosphate</text>
        <dbReference type="Rhea" id="RHEA:27518"/>
        <dbReference type="ChEBI" id="CHEBI:15377"/>
        <dbReference type="ChEBI" id="CHEBI:43474"/>
        <dbReference type="ChEBI" id="CHEBI:57756"/>
        <dbReference type="ChEBI" id="CHEBI:60119"/>
    </reaction>
    <physiologicalReaction direction="left-to-right" evidence="9">
        <dbReference type="Rhea" id="RHEA:27519"/>
    </physiologicalReaction>
</comment>
<comment type="similarity">
    <text evidence="8">Belongs to the type 2 lipid phosphate phosphatase family.</text>
</comment>
<evidence type="ECO:0000313" key="14">
    <source>
        <dbReference type="Proteomes" id="UP000695026"/>
    </source>
</evidence>
<accession>A0A9F2WKZ6</accession>
<evidence type="ECO:0000259" key="13">
    <source>
        <dbReference type="SMART" id="SM00014"/>
    </source>
</evidence>
<dbReference type="SUPFAM" id="SSF48317">
    <property type="entry name" value="Acid phosphatase/Vanadium-dependent haloperoxidase"/>
    <property type="match status" value="1"/>
</dbReference>
<keyword evidence="7 12" id="KW-0472">Membrane</keyword>
<dbReference type="KEGG" id="pbi:103050345"/>
<comment type="catalytic activity">
    <reaction evidence="10">
        <text>sphinganine 1-phosphate + H2O = sphinganine + phosphate</text>
        <dbReference type="Rhea" id="RHEA:27514"/>
        <dbReference type="ChEBI" id="CHEBI:15377"/>
        <dbReference type="ChEBI" id="CHEBI:43474"/>
        <dbReference type="ChEBI" id="CHEBI:57817"/>
        <dbReference type="ChEBI" id="CHEBI:57939"/>
    </reaction>
    <physiologicalReaction direction="left-to-right" evidence="10">
        <dbReference type="Rhea" id="RHEA:27515"/>
    </physiologicalReaction>
</comment>
<evidence type="ECO:0000313" key="15">
    <source>
        <dbReference type="RefSeq" id="XP_007441330.1"/>
    </source>
</evidence>
<keyword evidence="2 12" id="KW-0812">Transmembrane</keyword>
<dbReference type="Gene3D" id="1.20.144.10">
    <property type="entry name" value="Phosphatidic acid phosphatase type 2/haloperoxidase"/>
    <property type="match status" value="1"/>
</dbReference>
<feature type="transmembrane region" description="Helical" evidence="12">
    <location>
        <begin position="137"/>
        <end position="158"/>
    </location>
</feature>
<dbReference type="SMART" id="SM00014">
    <property type="entry name" value="acidPPc"/>
    <property type="match status" value="1"/>
</dbReference>
<protein>
    <submittedName>
        <fullName evidence="15">Sphingosine-1-phosphate phosphatase 1</fullName>
    </submittedName>
</protein>
<dbReference type="InterPro" id="IPR036938">
    <property type="entry name" value="PAP2/HPO_sf"/>
</dbReference>
<keyword evidence="6" id="KW-0443">Lipid metabolism</keyword>
<comment type="subcellular location">
    <subcellularLocation>
        <location evidence="1">Endoplasmic reticulum membrane</location>
        <topology evidence="1">Multi-pass membrane protein</topology>
    </subcellularLocation>
</comment>
<keyword evidence="4" id="KW-0256">Endoplasmic reticulum</keyword>
<organism evidence="14 15">
    <name type="scientific">Python bivittatus</name>
    <name type="common">Burmese python</name>
    <name type="synonym">Python molurus bivittatus</name>
    <dbReference type="NCBI Taxonomy" id="176946"/>
    <lineage>
        <taxon>Eukaryota</taxon>
        <taxon>Metazoa</taxon>
        <taxon>Chordata</taxon>
        <taxon>Craniata</taxon>
        <taxon>Vertebrata</taxon>
        <taxon>Euteleostomi</taxon>
        <taxon>Lepidosauria</taxon>
        <taxon>Squamata</taxon>
        <taxon>Bifurcata</taxon>
        <taxon>Unidentata</taxon>
        <taxon>Episquamata</taxon>
        <taxon>Toxicofera</taxon>
        <taxon>Serpentes</taxon>
        <taxon>Henophidia</taxon>
        <taxon>Pythonidae</taxon>
        <taxon>Python</taxon>
    </lineage>
</organism>
<sequence>MPLFHRLICYLQDAEKVARFQKLCGVEALPDWRSLSSAQLVDTEHLLANGNGTVAKTEGESGRRCRFPDSFNMEEKNTENHSNAMRSGVVSKEAGGVESQQTSLEKQKQQKRASKKHPRRNSLTGESISQKFRIRNLFLYYLFSLGTELGNELFYIMFFPFCFWNVDAWLCRRIIIMWVWTMYLGQCTKDIIRWPRPASPPVVKLEVFYNSEYSMPSTHAMSGTVIPVTLFLLSYGRWQYPFTYGLILTICWSSLVCFSRIYMGMHSVLDVIAGFFYAILILAVFLPTVDLVDHFNLTFQYAPLVILSLHLALGVFSFTLDTWSTSRGDTAEILGSGAGIACGSHVNYMLNLMPDPSQEMLPFVPSLTIHLFGKAVLRLLIGLVFLLLVRMIMKKVTIPLACKVFGVPCTDIREARQHMEVELPYRYITYGAVGFSVTFLVPSLFCIMGLS</sequence>
<feature type="transmembrane region" description="Helical" evidence="12">
    <location>
        <begin position="242"/>
        <end position="261"/>
    </location>
</feature>
<keyword evidence="5 12" id="KW-1133">Transmembrane helix</keyword>
<evidence type="ECO:0000256" key="7">
    <source>
        <dbReference type="ARBA" id="ARBA00023136"/>
    </source>
</evidence>
<proteinExistence type="inferred from homology"/>
<keyword evidence="3" id="KW-0378">Hydrolase</keyword>
<dbReference type="GO" id="GO:0042392">
    <property type="term" value="F:sphingosine-1-phosphate phosphatase activity"/>
    <property type="evidence" value="ECO:0007669"/>
    <property type="project" value="TreeGrafter"/>
</dbReference>
<dbReference type="CTD" id="81537"/>
<feature type="transmembrane region" description="Helical" evidence="12">
    <location>
        <begin position="427"/>
        <end position="450"/>
    </location>
</feature>
<dbReference type="GO" id="GO:0006670">
    <property type="term" value="P:sphingosine metabolic process"/>
    <property type="evidence" value="ECO:0007669"/>
    <property type="project" value="TreeGrafter"/>
</dbReference>
<dbReference type="OrthoDB" id="301434at2759"/>
<feature type="compositionally biased region" description="Basic and acidic residues" evidence="11">
    <location>
        <begin position="57"/>
        <end position="79"/>
    </location>
</feature>
<dbReference type="OMA" id="GRWEYPY"/>
<reference evidence="15" key="1">
    <citation type="submission" date="2025-08" db="UniProtKB">
        <authorList>
            <consortium name="RefSeq"/>
        </authorList>
    </citation>
    <scope>IDENTIFICATION</scope>
    <source>
        <tissue evidence="15">Liver</tissue>
    </source>
</reference>
<dbReference type="FunFam" id="1.20.144.10:FF:000011">
    <property type="entry name" value="sphingosine-1-phosphate phosphatase 1"/>
    <property type="match status" value="1"/>
</dbReference>
<feature type="domain" description="Phosphatidic acid phosphatase type 2/haloperoxidase" evidence="13">
    <location>
        <begin position="175"/>
        <end position="286"/>
    </location>
</feature>
<dbReference type="Pfam" id="PF01569">
    <property type="entry name" value="PAP2"/>
    <property type="match status" value="1"/>
</dbReference>
<feature type="region of interest" description="Disordered" evidence="11">
    <location>
        <begin position="52"/>
        <end position="123"/>
    </location>
</feature>
<evidence type="ECO:0000256" key="6">
    <source>
        <dbReference type="ARBA" id="ARBA00023098"/>
    </source>
</evidence>
<dbReference type="PANTHER" id="PTHR14969:SF45">
    <property type="entry name" value="SPHINGOSINE-1-PHOSPHATE PHOSPHATASE 1"/>
    <property type="match status" value="1"/>
</dbReference>
<evidence type="ECO:0000256" key="4">
    <source>
        <dbReference type="ARBA" id="ARBA00022824"/>
    </source>
</evidence>
<evidence type="ECO:0000256" key="3">
    <source>
        <dbReference type="ARBA" id="ARBA00022801"/>
    </source>
</evidence>
<dbReference type="PANTHER" id="PTHR14969">
    <property type="entry name" value="SPHINGOSINE-1-PHOSPHATE PHOSPHOHYDROLASE"/>
    <property type="match status" value="1"/>
</dbReference>
<dbReference type="AlphaFoldDB" id="A0A9F2WKZ6"/>
<evidence type="ECO:0000256" key="11">
    <source>
        <dbReference type="SAM" id="MobiDB-lite"/>
    </source>
</evidence>
<evidence type="ECO:0000256" key="8">
    <source>
        <dbReference type="ARBA" id="ARBA00038324"/>
    </source>
</evidence>
<evidence type="ECO:0000256" key="1">
    <source>
        <dbReference type="ARBA" id="ARBA00004477"/>
    </source>
</evidence>
<name>A0A9F2WKZ6_PYTBI</name>
<evidence type="ECO:0000256" key="2">
    <source>
        <dbReference type="ARBA" id="ARBA00022692"/>
    </source>
</evidence>
<evidence type="ECO:0000256" key="10">
    <source>
        <dbReference type="ARBA" id="ARBA00050249"/>
    </source>
</evidence>
<evidence type="ECO:0000256" key="5">
    <source>
        <dbReference type="ARBA" id="ARBA00022989"/>
    </source>
</evidence>
<dbReference type="InterPro" id="IPR000326">
    <property type="entry name" value="PAP2/HPO"/>
</dbReference>
<feature type="transmembrane region" description="Helical" evidence="12">
    <location>
        <begin position="370"/>
        <end position="389"/>
    </location>
</feature>
<feature type="transmembrane region" description="Helical" evidence="12">
    <location>
        <begin position="332"/>
        <end position="350"/>
    </location>
</feature>
<gene>
    <name evidence="15" type="primary">SGPP1</name>
</gene>
<dbReference type="GO" id="GO:0005789">
    <property type="term" value="C:endoplasmic reticulum membrane"/>
    <property type="evidence" value="ECO:0007669"/>
    <property type="project" value="UniProtKB-SubCell"/>
</dbReference>
<feature type="transmembrane region" description="Helical" evidence="12">
    <location>
        <begin position="301"/>
        <end position="320"/>
    </location>
</feature>
<feature type="compositionally biased region" description="Basic residues" evidence="11">
    <location>
        <begin position="109"/>
        <end position="120"/>
    </location>
</feature>
<dbReference type="RefSeq" id="XP_007441330.1">
    <property type="nucleotide sequence ID" value="XM_007441268.2"/>
</dbReference>